<dbReference type="eggNOG" id="COG3016">
    <property type="taxonomic scope" value="Bacteria"/>
</dbReference>
<dbReference type="Pfam" id="PF04187">
    <property type="entry name" value="Cofac_haem_bdg"/>
    <property type="match status" value="1"/>
</dbReference>
<dbReference type="CDD" id="cd14727">
    <property type="entry name" value="ChanN-like"/>
    <property type="match status" value="1"/>
</dbReference>
<dbReference type="EMBL" id="AONH01000010">
    <property type="protein sequence ID" value="KGM88193.1"/>
    <property type="molecule type" value="Genomic_DNA"/>
</dbReference>
<dbReference type="AlphaFoldDB" id="A0A0A0HQ38"/>
<protein>
    <submittedName>
        <fullName evidence="3">Putative iron-regulated protein</fullName>
    </submittedName>
</protein>
<keyword evidence="1" id="KW-0732">Signal</keyword>
<feature type="chain" id="PRO_5001963427" evidence="1">
    <location>
        <begin position="21"/>
        <end position="256"/>
    </location>
</feature>
<gene>
    <name evidence="3" type="ORF">rosmuc_01888</name>
</gene>
<dbReference type="RefSeq" id="WP_037272561.1">
    <property type="nucleotide sequence ID" value="NZ_KN293979.1"/>
</dbReference>
<evidence type="ECO:0000259" key="2">
    <source>
        <dbReference type="Pfam" id="PF04187"/>
    </source>
</evidence>
<reference evidence="3 4" key="1">
    <citation type="submission" date="2013-01" db="EMBL/GenBank/DDBJ databases">
        <authorList>
            <person name="Fiebig A."/>
            <person name="Goeker M."/>
            <person name="Klenk H.-P.P."/>
        </authorList>
    </citation>
    <scope>NUCLEOTIDE SEQUENCE [LARGE SCALE GENOMIC DNA]</scope>
    <source>
        <strain evidence="3 4">DSM 17069</strain>
    </source>
</reference>
<evidence type="ECO:0000313" key="3">
    <source>
        <dbReference type="EMBL" id="KGM88193.1"/>
    </source>
</evidence>
<feature type="signal peptide" evidence="1">
    <location>
        <begin position="1"/>
        <end position="20"/>
    </location>
</feature>
<dbReference type="Proteomes" id="UP000030021">
    <property type="component" value="Unassembled WGS sequence"/>
</dbReference>
<dbReference type="HOGENOM" id="CLU_062196_0_0_5"/>
<dbReference type="Gene3D" id="3.40.50.11550">
    <property type="match status" value="2"/>
</dbReference>
<comment type="caution">
    <text evidence="3">The sequence shown here is derived from an EMBL/GenBank/DDBJ whole genome shotgun (WGS) entry which is preliminary data.</text>
</comment>
<dbReference type="PATRIC" id="fig|1288298.3.peg.1905"/>
<dbReference type="STRING" id="215743.ROSMUCSMR3_01238"/>
<evidence type="ECO:0000256" key="1">
    <source>
        <dbReference type="SAM" id="SignalP"/>
    </source>
</evidence>
<dbReference type="SUPFAM" id="SSF159501">
    <property type="entry name" value="EreA/ChaN-like"/>
    <property type="match status" value="1"/>
</dbReference>
<proteinExistence type="predicted"/>
<sequence>MTVRALALSISFVLASPTCAQDVVILGEVHDNPAHHAEQAARVARTRPKAIVFEMLTAEQAARVTPQVRGDEAELEAALGWAESGWPDFSMYYPIFAAAPEAEIYGAQVPRDAARAVIADGPAASFGEEAARYGLDRDLPPQEQTARETLQKEAHCNALPAEMLPGMVAIQRLRDAVLARAAIEALEATGGPVAVITGNGHARRDWGVPAYLTMVAPDLDIWVLGQTEDGRPLDGGFDLVTSAPAVERPDPCAAFK</sequence>
<feature type="domain" description="Haem-binding uptake Tiki superfamily ChaN" evidence="2">
    <location>
        <begin position="20"/>
        <end position="212"/>
    </location>
</feature>
<organism evidence="3 4">
    <name type="scientific">Roseovarius mucosus DSM 17069</name>
    <dbReference type="NCBI Taxonomy" id="1288298"/>
    <lineage>
        <taxon>Bacteria</taxon>
        <taxon>Pseudomonadati</taxon>
        <taxon>Pseudomonadota</taxon>
        <taxon>Alphaproteobacteria</taxon>
        <taxon>Rhodobacterales</taxon>
        <taxon>Roseobacteraceae</taxon>
        <taxon>Roseovarius</taxon>
    </lineage>
</organism>
<dbReference type="OrthoDB" id="9795827at2"/>
<accession>A0A0A0HQ38</accession>
<name>A0A0A0HQ38_9RHOB</name>
<evidence type="ECO:0000313" key="4">
    <source>
        <dbReference type="Proteomes" id="UP000030021"/>
    </source>
</evidence>
<dbReference type="InterPro" id="IPR007314">
    <property type="entry name" value="Cofac_haem-bd_dom"/>
</dbReference>